<evidence type="ECO:0000256" key="2">
    <source>
        <dbReference type="ARBA" id="ARBA00022475"/>
    </source>
</evidence>
<comment type="subcellular location">
    <subcellularLocation>
        <location evidence="1">Cell membrane</location>
        <topology evidence="1">Multi-pass membrane protein</topology>
    </subcellularLocation>
</comment>
<keyword evidence="5 6" id="KW-0472">Membrane</keyword>
<sequence length="211" mass="23492">MSGRFMNYFEFGIYVFSIIIMIATPGPVMILVASVGLQHGYQAAFKTIVGTNLASLFLIGISILLLKGMLSINAYIFAVIKIMGCLYIAYLGYGILKEVSVSHAQPLKLTQFNGRNDFKRGFLIAISNPKDIIFFSSFFPQFIGIHQNINLSLIILVSTWIVLDFLTLSMVYLGFNRIAKAKWYAHILGICGGVLIMIALYGLWVFISPLI</sequence>
<name>A0ABU0UW04_ACIBI</name>
<reference evidence="7 8" key="1">
    <citation type="submission" date="2023-07" db="EMBL/GenBank/DDBJ databases">
        <title>Functional and genomic diversity of the sorghum phyllosphere microbiome.</title>
        <authorList>
            <person name="Shade A."/>
        </authorList>
    </citation>
    <scope>NUCLEOTIDE SEQUENCE [LARGE SCALE GENOMIC DNA]</scope>
    <source>
        <strain evidence="7 8">SORGH_AS_0887</strain>
    </source>
</reference>
<evidence type="ECO:0000256" key="1">
    <source>
        <dbReference type="ARBA" id="ARBA00004651"/>
    </source>
</evidence>
<dbReference type="Pfam" id="PF01810">
    <property type="entry name" value="LysE"/>
    <property type="match status" value="1"/>
</dbReference>
<feature type="transmembrane region" description="Helical" evidence="6">
    <location>
        <begin position="12"/>
        <end position="37"/>
    </location>
</feature>
<dbReference type="InterPro" id="IPR001123">
    <property type="entry name" value="LeuE-type"/>
</dbReference>
<dbReference type="EMBL" id="JAUTBK010000002">
    <property type="protein sequence ID" value="MDQ1208728.1"/>
    <property type="molecule type" value="Genomic_DNA"/>
</dbReference>
<proteinExistence type="predicted"/>
<dbReference type="PANTHER" id="PTHR30086">
    <property type="entry name" value="ARGININE EXPORTER PROTEIN ARGO"/>
    <property type="match status" value="1"/>
</dbReference>
<evidence type="ECO:0000313" key="7">
    <source>
        <dbReference type="EMBL" id="MDQ1208728.1"/>
    </source>
</evidence>
<evidence type="ECO:0000256" key="4">
    <source>
        <dbReference type="ARBA" id="ARBA00022989"/>
    </source>
</evidence>
<organism evidence="7 8">
    <name type="scientific">Acinetobacter baylyi</name>
    <dbReference type="NCBI Taxonomy" id="202950"/>
    <lineage>
        <taxon>Bacteria</taxon>
        <taxon>Pseudomonadati</taxon>
        <taxon>Pseudomonadota</taxon>
        <taxon>Gammaproteobacteria</taxon>
        <taxon>Moraxellales</taxon>
        <taxon>Moraxellaceae</taxon>
        <taxon>Acinetobacter</taxon>
    </lineage>
</organism>
<gene>
    <name evidence="7" type="ORF">QE380_001651</name>
</gene>
<evidence type="ECO:0000313" key="8">
    <source>
        <dbReference type="Proteomes" id="UP001233360"/>
    </source>
</evidence>
<keyword evidence="3 6" id="KW-0812">Transmembrane</keyword>
<keyword evidence="8" id="KW-1185">Reference proteome</keyword>
<dbReference type="PANTHER" id="PTHR30086:SF20">
    <property type="entry name" value="ARGININE EXPORTER PROTEIN ARGO-RELATED"/>
    <property type="match status" value="1"/>
</dbReference>
<protein>
    <submittedName>
        <fullName evidence="7">Threonine/homoserine/homoserine lactone efflux protein</fullName>
    </submittedName>
</protein>
<feature type="transmembrane region" description="Helical" evidence="6">
    <location>
        <begin position="43"/>
        <end position="65"/>
    </location>
</feature>
<evidence type="ECO:0000256" key="5">
    <source>
        <dbReference type="ARBA" id="ARBA00023136"/>
    </source>
</evidence>
<comment type="caution">
    <text evidence="7">The sequence shown here is derived from an EMBL/GenBank/DDBJ whole genome shotgun (WGS) entry which is preliminary data.</text>
</comment>
<keyword evidence="4 6" id="KW-1133">Transmembrane helix</keyword>
<evidence type="ECO:0000256" key="3">
    <source>
        <dbReference type="ARBA" id="ARBA00022692"/>
    </source>
</evidence>
<accession>A0ABU0UW04</accession>
<feature type="transmembrane region" description="Helical" evidence="6">
    <location>
        <begin position="149"/>
        <end position="175"/>
    </location>
</feature>
<dbReference type="Proteomes" id="UP001233360">
    <property type="component" value="Unassembled WGS sequence"/>
</dbReference>
<keyword evidence="2" id="KW-1003">Cell membrane</keyword>
<feature type="transmembrane region" description="Helical" evidence="6">
    <location>
        <begin position="187"/>
        <end position="207"/>
    </location>
</feature>
<feature type="transmembrane region" description="Helical" evidence="6">
    <location>
        <begin position="72"/>
        <end position="93"/>
    </location>
</feature>
<evidence type="ECO:0000256" key="6">
    <source>
        <dbReference type="SAM" id="Phobius"/>
    </source>
</evidence>